<accession>A0ABV3G2J6</accession>
<sequence length="244" mass="25321">MVSNDSDGPRPVIGLPTYAERAVFGAWDTRCAILHHSYVDMVARAGGIPVLLPPTGVARPELVARLDGLVLTGGADIDPARYGGPAVPHGYTRADRDESEFELFRLARAARLPVLAVCRGLQLVNVALGGTLVGHLPDVVGHEGHSGGPGSFTPVAVTTAAGSRVAAVAGAKVTAHCHHHQAIDRLAPGLTATAHAADGTIEAVETTSGPFLIGVQWHPEADSADDRLMRAVVTAAARREERAA</sequence>
<reference evidence="1 2" key="1">
    <citation type="submission" date="2024-06" db="EMBL/GenBank/DDBJ databases">
        <title>The Natural Products Discovery Center: Release of the First 8490 Sequenced Strains for Exploring Actinobacteria Biosynthetic Diversity.</title>
        <authorList>
            <person name="Kalkreuter E."/>
            <person name="Kautsar S.A."/>
            <person name="Yang D."/>
            <person name="Bader C.D."/>
            <person name="Teijaro C.N."/>
            <person name="Fluegel L."/>
            <person name="Davis C.M."/>
            <person name="Simpson J.R."/>
            <person name="Lauterbach L."/>
            <person name="Steele A.D."/>
            <person name="Gui C."/>
            <person name="Meng S."/>
            <person name="Li G."/>
            <person name="Viehrig K."/>
            <person name="Ye F."/>
            <person name="Su P."/>
            <person name="Kiefer A.F."/>
            <person name="Nichols A."/>
            <person name="Cepeda A.J."/>
            <person name="Yan W."/>
            <person name="Fan B."/>
            <person name="Jiang Y."/>
            <person name="Adhikari A."/>
            <person name="Zheng C.-J."/>
            <person name="Schuster L."/>
            <person name="Cowan T.M."/>
            <person name="Smanski M.J."/>
            <person name="Chevrette M.G."/>
            <person name="De Carvalho L.P.S."/>
            <person name="Shen B."/>
        </authorList>
    </citation>
    <scope>NUCLEOTIDE SEQUENCE [LARGE SCALE GENOMIC DNA]</scope>
    <source>
        <strain evidence="1 2">NPDC050403</strain>
    </source>
</reference>
<dbReference type="Proteomes" id="UP001551695">
    <property type="component" value="Unassembled WGS sequence"/>
</dbReference>
<dbReference type="Gene3D" id="3.40.50.880">
    <property type="match status" value="1"/>
</dbReference>
<evidence type="ECO:0000313" key="2">
    <source>
        <dbReference type="Proteomes" id="UP001551695"/>
    </source>
</evidence>
<dbReference type="PANTHER" id="PTHR43235:SF1">
    <property type="entry name" value="GLUTAMINE AMIDOTRANSFERASE PB2B2.05-RELATED"/>
    <property type="match status" value="1"/>
</dbReference>
<protein>
    <submittedName>
        <fullName evidence="1">Gamma-glutamyl-gamma-aminobutyrate hydrolase family protein</fullName>
    </submittedName>
</protein>
<name>A0ABV3G2J6_9NOCA</name>
<dbReference type="RefSeq" id="WP_357788241.1">
    <property type="nucleotide sequence ID" value="NZ_JBFAKC010000016.1"/>
</dbReference>
<keyword evidence="2" id="KW-1185">Reference proteome</keyword>
<dbReference type="PROSITE" id="PS51273">
    <property type="entry name" value="GATASE_TYPE_1"/>
    <property type="match status" value="1"/>
</dbReference>
<dbReference type="InterPro" id="IPR011697">
    <property type="entry name" value="Peptidase_C26"/>
</dbReference>
<keyword evidence="1" id="KW-0378">Hydrolase</keyword>
<organism evidence="1 2">
    <name type="scientific">Nocardia aurea</name>
    <dbReference type="NCBI Taxonomy" id="2144174"/>
    <lineage>
        <taxon>Bacteria</taxon>
        <taxon>Bacillati</taxon>
        <taxon>Actinomycetota</taxon>
        <taxon>Actinomycetes</taxon>
        <taxon>Mycobacteriales</taxon>
        <taxon>Nocardiaceae</taxon>
        <taxon>Nocardia</taxon>
    </lineage>
</organism>
<dbReference type="CDD" id="cd01745">
    <property type="entry name" value="GATase1_2"/>
    <property type="match status" value="1"/>
</dbReference>
<proteinExistence type="predicted"/>
<gene>
    <name evidence="1" type="ORF">AB0I48_29295</name>
</gene>
<evidence type="ECO:0000313" key="1">
    <source>
        <dbReference type="EMBL" id="MEV0711661.1"/>
    </source>
</evidence>
<comment type="caution">
    <text evidence="1">The sequence shown here is derived from an EMBL/GenBank/DDBJ whole genome shotgun (WGS) entry which is preliminary data.</text>
</comment>
<dbReference type="InterPro" id="IPR029062">
    <property type="entry name" value="Class_I_gatase-like"/>
</dbReference>
<dbReference type="InterPro" id="IPR044668">
    <property type="entry name" value="PuuD-like"/>
</dbReference>
<dbReference type="PANTHER" id="PTHR43235">
    <property type="entry name" value="GLUTAMINE AMIDOTRANSFERASE PB2B2.05-RELATED"/>
    <property type="match status" value="1"/>
</dbReference>
<dbReference type="GO" id="GO:0016787">
    <property type="term" value="F:hydrolase activity"/>
    <property type="evidence" value="ECO:0007669"/>
    <property type="project" value="UniProtKB-KW"/>
</dbReference>
<dbReference type="EMBL" id="JBFAKC010000016">
    <property type="protein sequence ID" value="MEV0711661.1"/>
    <property type="molecule type" value="Genomic_DNA"/>
</dbReference>
<dbReference type="Pfam" id="PF07722">
    <property type="entry name" value="Peptidase_C26"/>
    <property type="match status" value="1"/>
</dbReference>
<dbReference type="SUPFAM" id="SSF52317">
    <property type="entry name" value="Class I glutamine amidotransferase-like"/>
    <property type="match status" value="1"/>
</dbReference>